<dbReference type="Proteomes" id="UP000054321">
    <property type="component" value="Unassembled WGS sequence"/>
</dbReference>
<feature type="domain" description="Heterokaryon incompatibility" evidence="1">
    <location>
        <begin position="31"/>
        <end position="161"/>
    </location>
</feature>
<evidence type="ECO:0000259" key="1">
    <source>
        <dbReference type="Pfam" id="PF06985"/>
    </source>
</evidence>
<dbReference type="InParanoid" id="A0A0C3H7C3"/>
<gene>
    <name evidence="2" type="ORF">OIDMADRAFT_91381</name>
</gene>
<reference evidence="2 3" key="1">
    <citation type="submission" date="2014-04" db="EMBL/GenBank/DDBJ databases">
        <authorList>
            <consortium name="DOE Joint Genome Institute"/>
            <person name="Kuo A."/>
            <person name="Martino E."/>
            <person name="Perotto S."/>
            <person name="Kohler A."/>
            <person name="Nagy L.G."/>
            <person name="Floudas D."/>
            <person name="Copeland A."/>
            <person name="Barry K.W."/>
            <person name="Cichocki N."/>
            <person name="Veneault-Fourrey C."/>
            <person name="LaButti K."/>
            <person name="Lindquist E.A."/>
            <person name="Lipzen A."/>
            <person name="Lundell T."/>
            <person name="Morin E."/>
            <person name="Murat C."/>
            <person name="Sun H."/>
            <person name="Tunlid A."/>
            <person name="Henrissat B."/>
            <person name="Grigoriev I.V."/>
            <person name="Hibbett D.S."/>
            <person name="Martin F."/>
            <person name="Nordberg H.P."/>
            <person name="Cantor M.N."/>
            <person name="Hua S.X."/>
        </authorList>
    </citation>
    <scope>NUCLEOTIDE SEQUENCE [LARGE SCALE GENOMIC DNA]</scope>
    <source>
        <strain evidence="2 3">Zn</strain>
    </source>
</reference>
<dbReference type="HOGENOM" id="CLU_004184_6_0_1"/>
<dbReference type="InterPro" id="IPR010730">
    <property type="entry name" value="HET"/>
</dbReference>
<reference evidence="3" key="2">
    <citation type="submission" date="2015-01" db="EMBL/GenBank/DDBJ databases">
        <title>Evolutionary Origins and Diversification of the Mycorrhizal Mutualists.</title>
        <authorList>
            <consortium name="DOE Joint Genome Institute"/>
            <consortium name="Mycorrhizal Genomics Consortium"/>
            <person name="Kohler A."/>
            <person name="Kuo A."/>
            <person name="Nagy L.G."/>
            <person name="Floudas D."/>
            <person name="Copeland A."/>
            <person name="Barry K.W."/>
            <person name="Cichocki N."/>
            <person name="Veneault-Fourrey C."/>
            <person name="LaButti K."/>
            <person name="Lindquist E.A."/>
            <person name="Lipzen A."/>
            <person name="Lundell T."/>
            <person name="Morin E."/>
            <person name="Murat C."/>
            <person name="Riley R."/>
            <person name="Ohm R."/>
            <person name="Sun H."/>
            <person name="Tunlid A."/>
            <person name="Henrissat B."/>
            <person name="Grigoriev I.V."/>
            <person name="Hibbett D.S."/>
            <person name="Martin F."/>
        </authorList>
    </citation>
    <scope>NUCLEOTIDE SEQUENCE [LARGE SCALE GENOMIC DNA]</scope>
    <source>
        <strain evidence="3">Zn</strain>
    </source>
</reference>
<organism evidence="2 3">
    <name type="scientific">Oidiodendron maius (strain Zn)</name>
    <dbReference type="NCBI Taxonomy" id="913774"/>
    <lineage>
        <taxon>Eukaryota</taxon>
        <taxon>Fungi</taxon>
        <taxon>Dikarya</taxon>
        <taxon>Ascomycota</taxon>
        <taxon>Pezizomycotina</taxon>
        <taxon>Leotiomycetes</taxon>
        <taxon>Leotiomycetes incertae sedis</taxon>
        <taxon>Myxotrichaceae</taxon>
        <taxon>Oidiodendron</taxon>
    </lineage>
</organism>
<evidence type="ECO:0000313" key="2">
    <source>
        <dbReference type="EMBL" id="KIM98326.1"/>
    </source>
</evidence>
<protein>
    <recommendedName>
        <fullName evidence="1">Heterokaryon incompatibility domain-containing protein</fullName>
    </recommendedName>
</protein>
<name>A0A0C3H7C3_OIDMZ</name>
<dbReference type="PANTHER" id="PTHR24148:SF73">
    <property type="entry name" value="HET DOMAIN PROTEIN (AFU_ORTHOLOGUE AFUA_8G01020)"/>
    <property type="match status" value="1"/>
</dbReference>
<dbReference type="STRING" id="913774.A0A0C3H7C3"/>
<dbReference type="PANTHER" id="PTHR24148">
    <property type="entry name" value="ANKYRIN REPEAT DOMAIN-CONTAINING PROTEIN 39 HOMOLOG-RELATED"/>
    <property type="match status" value="1"/>
</dbReference>
<dbReference type="AlphaFoldDB" id="A0A0C3H7C3"/>
<dbReference type="EMBL" id="KN832880">
    <property type="protein sequence ID" value="KIM98326.1"/>
    <property type="molecule type" value="Genomic_DNA"/>
</dbReference>
<proteinExistence type="predicted"/>
<dbReference type="OrthoDB" id="2157530at2759"/>
<accession>A0A0C3H7C3</accession>
<sequence>QTRLIELLPGREGDKIRINLFNIDSLSSHPYEALSYVWGPRDADVTVSVNNRDLNVSANLFEALYHLRRIERKRLLWADAVCINQASDIEKSCQVSFMGEIYRNANDVVIFLGKERDDSAMVMDIVQERIQRCGFDSTRFLCAVNAFFKRPWWSRIWVVQEYQLA</sequence>
<evidence type="ECO:0000313" key="3">
    <source>
        <dbReference type="Proteomes" id="UP000054321"/>
    </source>
</evidence>
<dbReference type="Pfam" id="PF06985">
    <property type="entry name" value="HET"/>
    <property type="match status" value="1"/>
</dbReference>
<dbReference type="InterPro" id="IPR052895">
    <property type="entry name" value="HetReg/Transcr_Mod"/>
</dbReference>
<keyword evidence="3" id="KW-1185">Reference proteome</keyword>
<feature type="non-terminal residue" evidence="2">
    <location>
        <position position="1"/>
    </location>
</feature>
<feature type="non-terminal residue" evidence="2">
    <location>
        <position position="165"/>
    </location>
</feature>